<dbReference type="GO" id="GO:0035999">
    <property type="term" value="P:tetrahydrofolate interconversion"/>
    <property type="evidence" value="ECO:0007669"/>
    <property type="project" value="TreeGrafter"/>
</dbReference>
<name>A0A1L8MM25_9STRE</name>
<keyword evidence="6" id="KW-0436">Ligase</keyword>
<dbReference type="EMBL" id="LZDD01000002">
    <property type="protein sequence ID" value="OJF71803.1"/>
    <property type="molecule type" value="Genomic_DNA"/>
</dbReference>
<feature type="binding site" evidence="4">
    <location>
        <position position="54"/>
    </location>
    <ligand>
        <name>substrate</name>
    </ligand>
</feature>
<dbReference type="NCBIfam" id="TIGR02727">
    <property type="entry name" value="MTHFS_bact"/>
    <property type="match status" value="1"/>
</dbReference>
<keyword evidence="2 4" id="KW-0547">Nucleotide-binding</keyword>
<feature type="binding site" evidence="4">
    <location>
        <begin position="129"/>
        <end position="137"/>
    </location>
    <ligand>
        <name>ATP</name>
        <dbReference type="ChEBI" id="CHEBI:30616"/>
    </ligand>
</feature>
<evidence type="ECO:0000313" key="6">
    <source>
        <dbReference type="EMBL" id="OJF71803.1"/>
    </source>
</evidence>
<accession>A0A1L8MM25</accession>
<keyword evidence="3 4" id="KW-0067">ATP-binding</keyword>
<dbReference type="Pfam" id="PF01812">
    <property type="entry name" value="5-FTHF_cyc-lig"/>
    <property type="match status" value="1"/>
</dbReference>
<feature type="binding site" evidence="4">
    <location>
        <position position="49"/>
    </location>
    <ligand>
        <name>substrate</name>
    </ligand>
</feature>
<gene>
    <name evidence="6" type="ORF">A9Q68_07390</name>
</gene>
<dbReference type="EC" id="6.3.3.2" evidence="5"/>
<protein>
    <recommendedName>
        <fullName evidence="5">5-formyltetrahydrofolate cyclo-ligase</fullName>
        <ecNumber evidence="5">6.3.3.2</ecNumber>
    </recommendedName>
</protein>
<keyword evidence="5" id="KW-0460">Magnesium</keyword>
<reference evidence="7" key="1">
    <citation type="submission" date="2016-06" db="EMBL/GenBank/DDBJ databases">
        <authorList>
            <person name="de Vries S.P.W."/>
            <person name="Hadjirin N.F."/>
            <person name="Lay E.M."/>
            <person name="Zadoks R.N."/>
            <person name="Peacock S.J."/>
            <person name="Parkhill J."/>
            <person name="Grant A.J."/>
            <person name="Mcdougall S."/>
            <person name="Holmes M.A."/>
        </authorList>
    </citation>
    <scope>NUCLEOTIDE SEQUENCE [LARGE SCALE GENOMIC DNA]</scope>
    <source>
        <strain evidence="7">NZ1587</strain>
    </source>
</reference>
<evidence type="ECO:0000256" key="1">
    <source>
        <dbReference type="ARBA" id="ARBA00010638"/>
    </source>
</evidence>
<evidence type="ECO:0000313" key="7">
    <source>
        <dbReference type="Proteomes" id="UP000182015"/>
    </source>
</evidence>
<dbReference type="AlphaFoldDB" id="A0A1L8MM25"/>
<dbReference type="PANTHER" id="PTHR23407:SF1">
    <property type="entry name" value="5-FORMYLTETRAHYDROFOLATE CYCLO-LIGASE"/>
    <property type="match status" value="1"/>
</dbReference>
<dbReference type="InterPro" id="IPR024185">
    <property type="entry name" value="FTHF_cligase-like_sf"/>
</dbReference>
<dbReference type="PIRSF" id="PIRSF006806">
    <property type="entry name" value="FTHF_cligase"/>
    <property type="match status" value="1"/>
</dbReference>
<dbReference type="STRING" id="1856638.A9Q68_07390"/>
<feature type="binding site" evidence="4">
    <location>
        <begin position="3"/>
        <end position="7"/>
    </location>
    <ligand>
        <name>ATP</name>
        <dbReference type="ChEBI" id="CHEBI:30616"/>
    </ligand>
</feature>
<dbReference type="InterPro" id="IPR002698">
    <property type="entry name" value="FTHF_cligase"/>
</dbReference>
<dbReference type="Proteomes" id="UP000182015">
    <property type="component" value="Unassembled WGS sequence"/>
</dbReference>
<keyword evidence="7" id="KW-1185">Reference proteome</keyword>
<dbReference type="GO" id="GO:0030272">
    <property type="term" value="F:5-formyltetrahydrofolate cyclo-ligase activity"/>
    <property type="evidence" value="ECO:0007669"/>
    <property type="project" value="UniProtKB-EC"/>
</dbReference>
<dbReference type="GO" id="GO:0005524">
    <property type="term" value="F:ATP binding"/>
    <property type="evidence" value="ECO:0007669"/>
    <property type="project" value="UniProtKB-KW"/>
</dbReference>
<dbReference type="RefSeq" id="WP_071794053.1">
    <property type="nucleotide sequence ID" value="NZ_LZDD01000002.1"/>
</dbReference>
<evidence type="ECO:0000256" key="4">
    <source>
        <dbReference type="PIRSR" id="PIRSR006806-1"/>
    </source>
</evidence>
<sequence>MLKKEIRNQIIQEMKSLDKTEKAEKDLALLEELRASQDYQSAKVIATYLPMPHEYKTGLLIKQALADGKQVVIPKTYPKGKMIFVAYDPKNLERTNFGLLEPKSEDEVAKNQIDLIHVPGVAFNEAGFRIGYGAGYYDRYLADFQGATVSTIYDCQKAEFQEETHDVAVQEVLMK</sequence>
<proteinExistence type="inferred from homology"/>
<dbReference type="PANTHER" id="PTHR23407">
    <property type="entry name" value="ATPASE INHIBITOR/5-FORMYLTETRAHYDROFOLATE CYCLO-LIGASE"/>
    <property type="match status" value="1"/>
</dbReference>
<evidence type="ECO:0000256" key="2">
    <source>
        <dbReference type="ARBA" id="ARBA00022741"/>
    </source>
</evidence>
<organism evidence="6 7">
    <name type="scientific">Streptococcus bovimastitidis</name>
    <dbReference type="NCBI Taxonomy" id="1856638"/>
    <lineage>
        <taxon>Bacteria</taxon>
        <taxon>Bacillati</taxon>
        <taxon>Bacillota</taxon>
        <taxon>Bacilli</taxon>
        <taxon>Lactobacillales</taxon>
        <taxon>Streptococcaceae</taxon>
        <taxon>Streptococcus</taxon>
    </lineage>
</organism>
<dbReference type="GO" id="GO:0046872">
    <property type="term" value="F:metal ion binding"/>
    <property type="evidence" value="ECO:0007669"/>
    <property type="project" value="UniProtKB-KW"/>
</dbReference>
<dbReference type="OrthoDB" id="9801938at2"/>
<comment type="catalytic activity">
    <reaction evidence="5">
        <text>(6S)-5-formyl-5,6,7,8-tetrahydrofolate + ATP = (6R)-5,10-methenyltetrahydrofolate + ADP + phosphate</text>
        <dbReference type="Rhea" id="RHEA:10488"/>
        <dbReference type="ChEBI" id="CHEBI:30616"/>
        <dbReference type="ChEBI" id="CHEBI:43474"/>
        <dbReference type="ChEBI" id="CHEBI:57455"/>
        <dbReference type="ChEBI" id="CHEBI:57457"/>
        <dbReference type="ChEBI" id="CHEBI:456216"/>
        <dbReference type="EC" id="6.3.3.2"/>
    </reaction>
</comment>
<keyword evidence="5" id="KW-0479">Metal-binding</keyword>
<evidence type="ECO:0000256" key="3">
    <source>
        <dbReference type="ARBA" id="ARBA00022840"/>
    </source>
</evidence>
<evidence type="ECO:0000256" key="5">
    <source>
        <dbReference type="RuleBase" id="RU361279"/>
    </source>
</evidence>
<dbReference type="InterPro" id="IPR037171">
    <property type="entry name" value="NagB/RpiA_transferase-like"/>
</dbReference>
<comment type="similarity">
    <text evidence="1 5">Belongs to the 5-formyltetrahydrofolate cyclo-ligase family.</text>
</comment>
<dbReference type="Gene3D" id="3.40.50.10420">
    <property type="entry name" value="NagB/RpiA/CoA transferase-like"/>
    <property type="match status" value="1"/>
</dbReference>
<comment type="caution">
    <text evidence="6">The sequence shown here is derived from an EMBL/GenBank/DDBJ whole genome shotgun (WGS) entry which is preliminary data.</text>
</comment>
<comment type="cofactor">
    <cofactor evidence="5">
        <name>Mg(2+)</name>
        <dbReference type="ChEBI" id="CHEBI:18420"/>
    </cofactor>
</comment>
<dbReference type="GO" id="GO:0009396">
    <property type="term" value="P:folic acid-containing compound biosynthetic process"/>
    <property type="evidence" value="ECO:0007669"/>
    <property type="project" value="TreeGrafter"/>
</dbReference>
<dbReference type="SUPFAM" id="SSF100950">
    <property type="entry name" value="NagB/RpiA/CoA transferase-like"/>
    <property type="match status" value="1"/>
</dbReference>